<dbReference type="GO" id="GO:0017148">
    <property type="term" value="P:negative regulation of translation"/>
    <property type="evidence" value="ECO:0007669"/>
    <property type="project" value="UniProtKB-KW"/>
</dbReference>
<dbReference type="GeneID" id="22913052"/>
<dbReference type="AlphaFoldDB" id="A0A023B622"/>
<feature type="non-terminal residue" evidence="9">
    <location>
        <position position="227"/>
    </location>
</feature>
<keyword evidence="5" id="KW-0418">Kinase</keyword>
<dbReference type="InterPro" id="IPR050339">
    <property type="entry name" value="CC_SR_Kinase"/>
</dbReference>
<evidence type="ECO:0000256" key="8">
    <source>
        <dbReference type="SAM" id="MobiDB-lite"/>
    </source>
</evidence>
<keyword evidence="3" id="KW-0808">Transferase</keyword>
<organism evidence="9 10">
    <name type="scientific">Gregarina niphandrodes</name>
    <name type="common">Septate eugregarine</name>
    <dbReference type="NCBI Taxonomy" id="110365"/>
    <lineage>
        <taxon>Eukaryota</taxon>
        <taxon>Sar</taxon>
        <taxon>Alveolata</taxon>
        <taxon>Apicomplexa</taxon>
        <taxon>Conoidasida</taxon>
        <taxon>Gregarinasina</taxon>
        <taxon>Eugregarinorida</taxon>
        <taxon>Gregarinidae</taxon>
        <taxon>Gregarina</taxon>
    </lineage>
</organism>
<feature type="compositionally biased region" description="Polar residues" evidence="8">
    <location>
        <begin position="60"/>
        <end position="84"/>
    </location>
</feature>
<dbReference type="GO" id="GO:0004694">
    <property type="term" value="F:eukaryotic translation initiation factor 2alpha kinase activity"/>
    <property type="evidence" value="ECO:0007669"/>
    <property type="project" value="TreeGrafter"/>
</dbReference>
<dbReference type="InterPro" id="IPR011009">
    <property type="entry name" value="Kinase-like_dom_sf"/>
</dbReference>
<dbReference type="Proteomes" id="UP000019763">
    <property type="component" value="Unassembled WGS sequence"/>
</dbReference>
<dbReference type="GO" id="GO:0005737">
    <property type="term" value="C:cytoplasm"/>
    <property type="evidence" value="ECO:0007669"/>
    <property type="project" value="TreeGrafter"/>
</dbReference>
<dbReference type="PANTHER" id="PTHR11042:SF160">
    <property type="entry name" value="EUKARYOTIC TRANSLATION INITIATION FACTOR 2-ALPHA KINASE 1"/>
    <property type="match status" value="1"/>
</dbReference>
<evidence type="ECO:0000256" key="7">
    <source>
        <dbReference type="ARBA" id="ARBA00023193"/>
    </source>
</evidence>
<evidence type="ECO:0000313" key="10">
    <source>
        <dbReference type="Proteomes" id="UP000019763"/>
    </source>
</evidence>
<dbReference type="GO" id="GO:0005634">
    <property type="term" value="C:nucleus"/>
    <property type="evidence" value="ECO:0007669"/>
    <property type="project" value="TreeGrafter"/>
</dbReference>
<comment type="caution">
    <text evidence="9">The sequence shown here is derived from an EMBL/GenBank/DDBJ whole genome shotgun (WGS) entry which is preliminary data.</text>
</comment>
<gene>
    <name evidence="9" type="ORF">GNI_085630</name>
</gene>
<protein>
    <recommendedName>
        <fullName evidence="1">non-specific serine/threonine protein kinase</fullName>
        <ecNumber evidence="1">2.7.11.1</ecNumber>
    </recommendedName>
</protein>
<name>A0A023B622_GRENI</name>
<sequence>MEPGHTLYALKVVACEASVIGDLKGARYFREVATNRDILSKYVVRYFTWWCEEPQFLPQHTQSSLPKPIQSSSAGNSPSLSTNDKPAAKDEASPEAQAIYNDSDMFASRRQLDSVNEASSPRTVGDLVEVAEQGFHGQDSSSSSDGVFFEGASRTSCDSDDISFKMNLLDDAPNDECRDEASRNERQTCQICLIIQMEWCPGPTLRHWLAKYTRLPPLARLPFLFPP</sequence>
<keyword evidence="6" id="KW-0067">ATP-binding</keyword>
<keyword evidence="4" id="KW-0547">Nucleotide-binding</keyword>
<evidence type="ECO:0000256" key="4">
    <source>
        <dbReference type="ARBA" id="ARBA00022741"/>
    </source>
</evidence>
<accession>A0A023B622</accession>
<keyword evidence="2" id="KW-0723">Serine/threonine-protein kinase</keyword>
<dbReference type="PANTHER" id="PTHR11042">
    <property type="entry name" value="EUKARYOTIC TRANSLATION INITIATION FACTOR 2-ALPHA KINASE EIF2-ALPHA KINASE -RELATED"/>
    <property type="match status" value="1"/>
</dbReference>
<evidence type="ECO:0000256" key="6">
    <source>
        <dbReference type="ARBA" id="ARBA00022840"/>
    </source>
</evidence>
<dbReference type="OrthoDB" id="1405469at2759"/>
<dbReference type="VEuPathDB" id="CryptoDB:GNI_085630"/>
<dbReference type="SUPFAM" id="SSF56112">
    <property type="entry name" value="Protein kinase-like (PK-like)"/>
    <property type="match status" value="1"/>
</dbReference>
<evidence type="ECO:0000256" key="3">
    <source>
        <dbReference type="ARBA" id="ARBA00022679"/>
    </source>
</evidence>
<feature type="region of interest" description="Disordered" evidence="8">
    <location>
        <begin position="60"/>
        <end position="95"/>
    </location>
</feature>
<evidence type="ECO:0000313" key="9">
    <source>
        <dbReference type="EMBL" id="EZG64351.1"/>
    </source>
</evidence>
<dbReference type="EMBL" id="AFNH02000644">
    <property type="protein sequence ID" value="EZG64351.1"/>
    <property type="molecule type" value="Genomic_DNA"/>
</dbReference>
<reference evidence="9" key="1">
    <citation type="submission" date="2013-12" db="EMBL/GenBank/DDBJ databases">
        <authorList>
            <person name="Omoto C.K."/>
            <person name="Sibley D."/>
            <person name="Venepally P."/>
            <person name="Hadjithomas M."/>
            <person name="Karamycheva S."/>
            <person name="Brunk B."/>
            <person name="Roos D."/>
            <person name="Caler E."/>
            <person name="Lorenzi H."/>
        </authorList>
    </citation>
    <scope>NUCLEOTIDE SEQUENCE</scope>
</reference>
<evidence type="ECO:0000256" key="2">
    <source>
        <dbReference type="ARBA" id="ARBA00022527"/>
    </source>
</evidence>
<proteinExistence type="predicted"/>
<evidence type="ECO:0000256" key="1">
    <source>
        <dbReference type="ARBA" id="ARBA00012513"/>
    </source>
</evidence>
<dbReference type="RefSeq" id="XP_011130640.1">
    <property type="nucleotide sequence ID" value="XM_011132338.1"/>
</dbReference>
<dbReference type="EC" id="2.7.11.1" evidence="1"/>
<dbReference type="GO" id="GO:0005524">
    <property type="term" value="F:ATP binding"/>
    <property type="evidence" value="ECO:0007669"/>
    <property type="project" value="UniProtKB-KW"/>
</dbReference>
<keyword evidence="10" id="KW-1185">Reference proteome</keyword>
<keyword evidence="7" id="KW-0652">Protein synthesis inhibitor</keyword>
<evidence type="ECO:0000256" key="5">
    <source>
        <dbReference type="ARBA" id="ARBA00022777"/>
    </source>
</evidence>